<dbReference type="Proteomes" id="UP001575181">
    <property type="component" value="Unassembled WGS sequence"/>
</dbReference>
<dbReference type="SUPFAM" id="SSF48179">
    <property type="entry name" value="6-phosphogluconate dehydrogenase C-terminal domain-like"/>
    <property type="match status" value="1"/>
</dbReference>
<dbReference type="EMBL" id="JBGUAW010000012">
    <property type="protein sequence ID" value="MFA9462337.1"/>
    <property type="molecule type" value="Genomic_DNA"/>
</dbReference>
<dbReference type="PANTHER" id="PTHR21363">
    <property type="entry name" value="PREPHENATE DEHYDROGENASE"/>
    <property type="match status" value="1"/>
</dbReference>
<evidence type="ECO:0000313" key="4">
    <source>
        <dbReference type="Proteomes" id="UP001575181"/>
    </source>
</evidence>
<evidence type="ECO:0000259" key="2">
    <source>
        <dbReference type="PROSITE" id="PS51176"/>
    </source>
</evidence>
<dbReference type="PROSITE" id="PS51176">
    <property type="entry name" value="PDH_ADH"/>
    <property type="match status" value="1"/>
</dbReference>
<dbReference type="InterPro" id="IPR046826">
    <property type="entry name" value="PDH_N"/>
</dbReference>
<dbReference type="InterPro" id="IPR046825">
    <property type="entry name" value="PDH_C"/>
</dbReference>
<name>A0ABV4TZK1_9GAMM</name>
<protein>
    <submittedName>
        <fullName evidence="3">Prephenate dehydrogenase</fullName>
    </submittedName>
</protein>
<dbReference type="InterPro" id="IPR036291">
    <property type="entry name" value="NAD(P)-bd_dom_sf"/>
</dbReference>
<dbReference type="Gene3D" id="3.40.50.720">
    <property type="entry name" value="NAD(P)-binding Rossmann-like Domain"/>
    <property type="match status" value="1"/>
</dbReference>
<evidence type="ECO:0000313" key="3">
    <source>
        <dbReference type="EMBL" id="MFA9462337.1"/>
    </source>
</evidence>
<organism evidence="3 4">
    <name type="scientific">Thiohalorhabdus methylotrophus</name>
    <dbReference type="NCBI Taxonomy" id="3242694"/>
    <lineage>
        <taxon>Bacteria</taxon>
        <taxon>Pseudomonadati</taxon>
        <taxon>Pseudomonadota</taxon>
        <taxon>Gammaproteobacteria</taxon>
        <taxon>Thiohalorhabdales</taxon>
        <taxon>Thiohalorhabdaceae</taxon>
        <taxon>Thiohalorhabdus</taxon>
    </lineage>
</organism>
<reference evidence="3 4" key="1">
    <citation type="submission" date="2024-08" db="EMBL/GenBank/DDBJ databases">
        <title>Whole-genome sequencing of halo(alkali)philic microorganisms from hypersaline lakes.</title>
        <authorList>
            <person name="Sorokin D.Y."/>
            <person name="Merkel A.Y."/>
            <person name="Messina E."/>
            <person name="Yakimov M."/>
        </authorList>
    </citation>
    <scope>NUCLEOTIDE SEQUENCE [LARGE SCALE GENOMIC DNA]</scope>
    <source>
        <strain evidence="3 4">Cl-TMA</strain>
    </source>
</reference>
<dbReference type="Gene3D" id="1.10.3660.10">
    <property type="entry name" value="6-phosphogluconate dehydrogenase C-terminal like domain"/>
    <property type="match status" value="1"/>
</dbReference>
<keyword evidence="4" id="KW-1185">Reference proteome</keyword>
<dbReference type="RefSeq" id="WP_373657127.1">
    <property type="nucleotide sequence ID" value="NZ_JBGUAW010000012.1"/>
</dbReference>
<accession>A0ABV4TZK1</accession>
<sequence>MPFRRITIIGLGLIGGSLGLALRRSGAVEEVVGVDQSAAVLERARERGLIDRGTTDPAAGVRDAELVVAAVPVGCFRGVLEAARGGLERDTVVTDVGSVKGPVHAEAEAVLGADALFVGGHPLAGTEDSGVEAALDRLFDGALCILTPASDTPARDRVKALWELVGCQVVTMDAEAHDRILAATSHLPHMLAFSLIRTFGELDDSDRLAQFAAGGFRDLTRIAGSDPVMWRDIALANSGPLLEMIDRFEDRLSELRRAIAAGDGPALQAFFGEARTLRRGLPPRAHEDEDNDDD</sequence>
<keyword evidence="1" id="KW-0560">Oxidoreductase</keyword>
<dbReference type="InterPro" id="IPR003099">
    <property type="entry name" value="Prephen_DH"/>
</dbReference>
<evidence type="ECO:0000256" key="1">
    <source>
        <dbReference type="ARBA" id="ARBA00023002"/>
    </source>
</evidence>
<dbReference type="InterPro" id="IPR008927">
    <property type="entry name" value="6-PGluconate_DH-like_C_sf"/>
</dbReference>
<proteinExistence type="predicted"/>
<dbReference type="Pfam" id="PF02153">
    <property type="entry name" value="PDH_N"/>
    <property type="match status" value="1"/>
</dbReference>
<gene>
    <name evidence="3" type="ORF">ACERLL_16100</name>
</gene>
<feature type="domain" description="Prephenate/arogenate dehydrogenase" evidence="2">
    <location>
        <begin position="4"/>
        <end position="289"/>
    </location>
</feature>
<dbReference type="PANTHER" id="PTHR21363:SF0">
    <property type="entry name" value="PREPHENATE DEHYDROGENASE [NADP(+)]"/>
    <property type="match status" value="1"/>
</dbReference>
<dbReference type="InterPro" id="IPR050812">
    <property type="entry name" value="Preph/Arog_dehydrog"/>
</dbReference>
<dbReference type="SUPFAM" id="SSF51735">
    <property type="entry name" value="NAD(P)-binding Rossmann-fold domains"/>
    <property type="match status" value="1"/>
</dbReference>
<comment type="caution">
    <text evidence="3">The sequence shown here is derived from an EMBL/GenBank/DDBJ whole genome shotgun (WGS) entry which is preliminary data.</text>
</comment>
<dbReference type="Pfam" id="PF20463">
    <property type="entry name" value="PDH_C"/>
    <property type="match status" value="1"/>
</dbReference>